<keyword evidence="3" id="KW-1185">Reference proteome</keyword>
<sequence>MIVRIHLSILVSFILSNRGCYCSFCLYHEFYDKFYTDLNYIIEDFDSNIWYVLAFQKPSLPYRTLYHLPQDIVTNRNCYSYTLRTRLGVILMELVCREALATYNSYDIFTRPSGVYVTGRKHYQQEVQDFRVVNVLQLTKTTVLLLSCSTTLDTYGFLVLSRESPAVTDTKQVHKIIESRLPYPLHRWINYTVTTVSTEKCNCNVIQCTVYNKPRELRIHKH</sequence>
<dbReference type="AlphaFoldDB" id="A0A182QTP1"/>
<dbReference type="EnsemblMetazoa" id="AFAF016638-RA">
    <property type="protein sequence ID" value="AFAF016638-PA"/>
    <property type="gene ID" value="AFAF016638"/>
</dbReference>
<dbReference type="VEuPathDB" id="VectorBase:AFAF016638"/>
<evidence type="ECO:0000313" key="2">
    <source>
        <dbReference type="EnsemblMetazoa" id="AFAF016638-PA"/>
    </source>
</evidence>
<reference evidence="2" key="2">
    <citation type="submission" date="2020-05" db="UniProtKB">
        <authorList>
            <consortium name="EnsemblMetazoa"/>
        </authorList>
    </citation>
    <scope>IDENTIFICATION</scope>
    <source>
        <strain evidence="2">FAR1</strain>
    </source>
</reference>
<keyword evidence="1" id="KW-0732">Signal</keyword>
<reference evidence="3" key="1">
    <citation type="submission" date="2014-01" db="EMBL/GenBank/DDBJ databases">
        <title>The Genome Sequence of Anopheles farauti FAR1 (V2).</title>
        <authorList>
            <consortium name="The Broad Institute Genomics Platform"/>
            <person name="Neafsey D.E."/>
            <person name="Besansky N."/>
            <person name="Howell P."/>
            <person name="Walton C."/>
            <person name="Young S.K."/>
            <person name="Zeng Q."/>
            <person name="Gargeya S."/>
            <person name="Fitzgerald M."/>
            <person name="Haas B."/>
            <person name="Abouelleil A."/>
            <person name="Allen A.W."/>
            <person name="Alvarado L."/>
            <person name="Arachchi H.M."/>
            <person name="Berlin A.M."/>
            <person name="Chapman S.B."/>
            <person name="Gainer-Dewar J."/>
            <person name="Goldberg J."/>
            <person name="Griggs A."/>
            <person name="Gujja S."/>
            <person name="Hansen M."/>
            <person name="Howarth C."/>
            <person name="Imamovic A."/>
            <person name="Ireland A."/>
            <person name="Larimer J."/>
            <person name="McCowan C."/>
            <person name="Murphy C."/>
            <person name="Pearson M."/>
            <person name="Poon T.W."/>
            <person name="Priest M."/>
            <person name="Roberts A."/>
            <person name="Saif S."/>
            <person name="Shea T."/>
            <person name="Sisk P."/>
            <person name="Sykes S."/>
            <person name="Wortman J."/>
            <person name="Nusbaum C."/>
            <person name="Birren B."/>
        </authorList>
    </citation>
    <scope>NUCLEOTIDE SEQUENCE [LARGE SCALE GENOMIC DNA]</scope>
    <source>
        <strain evidence="3">FAR1</strain>
    </source>
</reference>
<dbReference type="Proteomes" id="UP000075886">
    <property type="component" value="Unassembled WGS sequence"/>
</dbReference>
<organism evidence="2 3">
    <name type="scientific">Anopheles farauti</name>
    <dbReference type="NCBI Taxonomy" id="69004"/>
    <lineage>
        <taxon>Eukaryota</taxon>
        <taxon>Metazoa</taxon>
        <taxon>Ecdysozoa</taxon>
        <taxon>Arthropoda</taxon>
        <taxon>Hexapoda</taxon>
        <taxon>Insecta</taxon>
        <taxon>Pterygota</taxon>
        <taxon>Neoptera</taxon>
        <taxon>Endopterygota</taxon>
        <taxon>Diptera</taxon>
        <taxon>Nematocera</taxon>
        <taxon>Culicoidea</taxon>
        <taxon>Culicidae</taxon>
        <taxon>Anophelinae</taxon>
        <taxon>Anopheles</taxon>
    </lineage>
</organism>
<accession>A0A182QTP1</accession>
<evidence type="ECO:0000313" key="3">
    <source>
        <dbReference type="Proteomes" id="UP000075886"/>
    </source>
</evidence>
<evidence type="ECO:0000256" key="1">
    <source>
        <dbReference type="SAM" id="SignalP"/>
    </source>
</evidence>
<name>A0A182QTP1_9DIPT</name>
<protein>
    <submittedName>
        <fullName evidence="2">Uncharacterized protein</fullName>
    </submittedName>
</protein>
<proteinExistence type="predicted"/>
<feature type="chain" id="PRO_5008133402" evidence="1">
    <location>
        <begin position="23"/>
        <end position="222"/>
    </location>
</feature>
<feature type="signal peptide" evidence="1">
    <location>
        <begin position="1"/>
        <end position="22"/>
    </location>
</feature>
<dbReference type="EMBL" id="AXCN02001628">
    <property type="status" value="NOT_ANNOTATED_CDS"/>
    <property type="molecule type" value="Genomic_DNA"/>
</dbReference>